<evidence type="ECO:0000256" key="2">
    <source>
        <dbReference type="ARBA" id="ARBA00008098"/>
    </source>
</evidence>
<comment type="similarity">
    <text evidence="2">Belongs to the PBP/GOBP family.</text>
</comment>
<evidence type="ECO:0000313" key="7">
    <source>
        <dbReference type="EMBL" id="KAF2879718.1"/>
    </source>
</evidence>
<name>A0A8K0FYX6_IGNLU</name>
<dbReference type="SMART" id="SM00708">
    <property type="entry name" value="PhBP"/>
    <property type="match status" value="1"/>
</dbReference>
<evidence type="ECO:0000256" key="6">
    <source>
        <dbReference type="ARBA" id="ARBA00056866"/>
    </source>
</evidence>
<dbReference type="Gene3D" id="1.10.238.20">
    <property type="entry name" value="Pheromone/general odorant binding protein domain"/>
    <property type="match status" value="1"/>
</dbReference>
<dbReference type="GO" id="GO:0007608">
    <property type="term" value="P:sensory perception of smell"/>
    <property type="evidence" value="ECO:0007669"/>
    <property type="project" value="TreeGrafter"/>
</dbReference>
<accession>A0A8K0FYX6</accession>
<keyword evidence="3" id="KW-0964">Secreted</keyword>
<protein>
    <submittedName>
        <fullName evidence="7">Uncharacterized protein</fullName>
    </submittedName>
</protein>
<dbReference type="InterPro" id="IPR036728">
    <property type="entry name" value="PBP_GOBP_sf"/>
</dbReference>
<comment type="subcellular location">
    <subcellularLocation>
        <location evidence="1">Secreted</location>
    </subcellularLocation>
</comment>
<comment type="function">
    <text evidence="6">May be a carrier protein for lipids.</text>
</comment>
<dbReference type="AlphaFoldDB" id="A0A8K0FYX6"/>
<sequence>MVVLFIVHFATFSSQDEPDIRKNIIAFKEACAKETNVDAEMAKRSFNDNNFPDDTNLKCFYKCFLQKMKVFNNDGSLNVITMKDHILPTVDKAKAEAAVKKCSGKKGADICQVAYDIARCLREAYGPIN</sequence>
<organism evidence="7 8">
    <name type="scientific">Ignelater luminosus</name>
    <name type="common">Cucubano</name>
    <name type="synonym">Pyrophorus luminosus</name>
    <dbReference type="NCBI Taxonomy" id="2038154"/>
    <lineage>
        <taxon>Eukaryota</taxon>
        <taxon>Metazoa</taxon>
        <taxon>Ecdysozoa</taxon>
        <taxon>Arthropoda</taxon>
        <taxon>Hexapoda</taxon>
        <taxon>Insecta</taxon>
        <taxon>Pterygota</taxon>
        <taxon>Neoptera</taxon>
        <taxon>Endopterygota</taxon>
        <taxon>Coleoptera</taxon>
        <taxon>Polyphaga</taxon>
        <taxon>Elateriformia</taxon>
        <taxon>Elateroidea</taxon>
        <taxon>Elateridae</taxon>
        <taxon>Agrypninae</taxon>
        <taxon>Pyrophorini</taxon>
        <taxon>Ignelater</taxon>
    </lineage>
</organism>
<gene>
    <name evidence="7" type="ORF">ILUMI_26452</name>
</gene>
<dbReference type="EMBL" id="VTPC01091090">
    <property type="protein sequence ID" value="KAF2879718.1"/>
    <property type="molecule type" value="Genomic_DNA"/>
</dbReference>
<evidence type="ECO:0000256" key="4">
    <source>
        <dbReference type="ARBA" id="ARBA00022729"/>
    </source>
</evidence>
<dbReference type="OrthoDB" id="6601693at2759"/>
<dbReference type="CDD" id="cd23992">
    <property type="entry name" value="PBP_GOBP"/>
    <property type="match status" value="1"/>
</dbReference>
<dbReference type="PANTHER" id="PTHR11857:SF43">
    <property type="entry name" value="GEO07291P1-RELATED"/>
    <property type="match status" value="1"/>
</dbReference>
<comment type="caution">
    <text evidence="7">The sequence shown here is derived from an EMBL/GenBank/DDBJ whole genome shotgun (WGS) entry which is preliminary data.</text>
</comment>
<keyword evidence="5" id="KW-0325">Glycoprotein</keyword>
<dbReference type="PANTHER" id="PTHR11857">
    <property type="entry name" value="ODORANT BINDING PROTEIN-RELATED"/>
    <property type="match status" value="1"/>
</dbReference>
<proteinExistence type="inferred from homology"/>
<keyword evidence="4" id="KW-0732">Signal</keyword>
<evidence type="ECO:0000256" key="3">
    <source>
        <dbReference type="ARBA" id="ARBA00022525"/>
    </source>
</evidence>
<evidence type="ECO:0000256" key="1">
    <source>
        <dbReference type="ARBA" id="ARBA00004613"/>
    </source>
</evidence>
<evidence type="ECO:0000313" key="8">
    <source>
        <dbReference type="Proteomes" id="UP000801492"/>
    </source>
</evidence>
<dbReference type="Pfam" id="PF01395">
    <property type="entry name" value="PBP_GOBP"/>
    <property type="match status" value="1"/>
</dbReference>
<dbReference type="GO" id="GO:0005615">
    <property type="term" value="C:extracellular space"/>
    <property type="evidence" value="ECO:0007669"/>
    <property type="project" value="TreeGrafter"/>
</dbReference>
<dbReference type="InterPro" id="IPR006170">
    <property type="entry name" value="PBP/GOBP"/>
</dbReference>
<dbReference type="FunFam" id="1.10.238.20:FF:000001">
    <property type="entry name" value="General odorant-binding protein lush"/>
    <property type="match status" value="1"/>
</dbReference>
<dbReference type="SUPFAM" id="SSF47565">
    <property type="entry name" value="Insect pheromone/odorant-binding proteins"/>
    <property type="match status" value="1"/>
</dbReference>
<reference evidence="7" key="1">
    <citation type="submission" date="2019-08" db="EMBL/GenBank/DDBJ databases">
        <title>The genome of the North American firefly Photinus pyralis.</title>
        <authorList>
            <consortium name="Photinus pyralis genome working group"/>
            <person name="Fallon T.R."/>
            <person name="Sander Lower S.E."/>
            <person name="Weng J.-K."/>
        </authorList>
    </citation>
    <scope>NUCLEOTIDE SEQUENCE</scope>
    <source>
        <strain evidence="7">TRF0915ILg1</strain>
        <tissue evidence="7">Whole body</tissue>
    </source>
</reference>
<keyword evidence="8" id="KW-1185">Reference proteome</keyword>
<evidence type="ECO:0000256" key="5">
    <source>
        <dbReference type="ARBA" id="ARBA00023180"/>
    </source>
</evidence>
<dbReference type="GO" id="GO:0005549">
    <property type="term" value="F:odorant binding"/>
    <property type="evidence" value="ECO:0007669"/>
    <property type="project" value="InterPro"/>
</dbReference>
<dbReference type="Proteomes" id="UP000801492">
    <property type="component" value="Unassembled WGS sequence"/>
</dbReference>